<evidence type="ECO:0000256" key="1">
    <source>
        <dbReference type="SAM" id="MobiDB-lite"/>
    </source>
</evidence>
<evidence type="ECO:0000256" key="2">
    <source>
        <dbReference type="SAM" id="Phobius"/>
    </source>
</evidence>
<feature type="transmembrane region" description="Helical" evidence="2">
    <location>
        <begin position="12"/>
        <end position="33"/>
    </location>
</feature>
<keyword evidence="2" id="KW-1133">Transmembrane helix</keyword>
<gene>
    <name evidence="4" type="ORF">N44_02727</name>
</gene>
<comment type="caution">
    <text evidence="4">The sequence shown here is derived from an EMBL/GenBank/DDBJ whole genome shotgun (WGS) entry which is preliminary data.</text>
</comment>
<reference evidence="5" key="1">
    <citation type="journal article" date="2015" name="Genome">
        <title>Whole Genome Sequence of the Non-Microcystin-Producing Microcystis aeruginosa Strain NIES-44.</title>
        <authorList>
            <person name="Okano K."/>
            <person name="Miyata N."/>
            <person name="Ozaki Y."/>
        </authorList>
    </citation>
    <scope>NUCLEOTIDE SEQUENCE [LARGE SCALE GENOMIC DNA]</scope>
    <source>
        <strain evidence="5">NIES-44</strain>
    </source>
</reference>
<dbReference type="InterPro" id="IPR003646">
    <property type="entry name" value="SH3-like_bac-type"/>
</dbReference>
<keyword evidence="2" id="KW-0812">Transmembrane</keyword>
<keyword evidence="2" id="KW-0472">Membrane</keyword>
<accession>A0A0A1VWD7</accession>
<organism evidence="4 5">
    <name type="scientific">Microcystis aeruginosa NIES-44</name>
    <dbReference type="NCBI Taxonomy" id="449439"/>
    <lineage>
        <taxon>Bacteria</taxon>
        <taxon>Bacillati</taxon>
        <taxon>Cyanobacteriota</taxon>
        <taxon>Cyanophyceae</taxon>
        <taxon>Oscillatoriophycideae</taxon>
        <taxon>Chroococcales</taxon>
        <taxon>Microcystaceae</taxon>
        <taxon>Microcystis</taxon>
    </lineage>
</organism>
<dbReference type="AlphaFoldDB" id="A0A0A1VWD7"/>
<feature type="domain" description="SH3b" evidence="3">
    <location>
        <begin position="107"/>
        <end position="173"/>
    </location>
</feature>
<dbReference type="SMART" id="SM00287">
    <property type="entry name" value="SH3b"/>
    <property type="match status" value="1"/>
</dbReference>
<dbReference type="Gene3D" id="2.30.30.40">
    <property type="entry name" value="SH3 Domains"/>
    <property type="match status" value="1"/>
</dbReference>
<feature type="region of interest" description="Disordered" evidence="1">
    <location>
        <begin position="36"/>
        <end position="110"/>
    </location>
</feature>
<evidence type="ECO:0000313" key="5">
    <source>
        <dbReference type="Proteomes" id="UP000030321"/>
    </source>
</evidence>
<dbReference type="Pfam" id="PF08239">
    <property type="entry name" value="SH3_3"/>
    <property type="match status" value="1"/>
</dbReference>
<evidence type="ECO:0000259" key="3">
    <source>
        <dbReference type="PROSITE" id="PS51781"/>
    </source>
</evidence>
<proteinExistence type="predicted"/>
<dbReference type="EMBL" id="BBPA01000053">
    <property type="protein sequence ID" value="GAL94147.1"/>
    <property type="molecule type" value="Genomic_DNA"/>
</dbReference>
<dbReference type="RefSeq" id="WP_045360118.1">
    <property type="nucleotide sequence ID" value="NZ_BBPA01000053.1"/>
</dbReference>
<dbReference type="Proteomes" id="UP000030321">
    <property type="component" value="Unassembled WGS sequence"/>
</dbReference>
<dbReference type="PROSITE" id="PS51781">
    <property type="entry name" value="SH3B"/>
    <property type="match status" value="1"/>
</dbReference>
<evidence type="ECO:0000313" key="4">
    <source>
        <dbReference type="EMBL" id="GAL94147.1"/>
    </source>
</evidence>
<feature type="compositionally biased region" description="Basic and acidic residues" evidence="1">
    <location>
        <begin position="45"/>
        <end position="59"/>
    </location>
</feature>
<protein>
    <recommendedName>
        <fullName evidence="3">SH3b domain-containing protein</fullName>
    </recommendedName>
</protein>
<sequence>MKRLSGLLQFMLGFVMGVAILVGGATAVAYMLLSGMNSNPPKPVFTEEKKEETKEEKTAVKPSPIPTTPVQEQPQAEVKESPTAAPAPKASPKPSPGATKKETTSEGYQARVTWQSGLSLRAEPTSQSTRLGGLDYNTKVSVVGTSSDGQWQRVRLSDGREGWIKAGNISRVQ</sequence>
<name>A0A0A1VWD7_MICAE</name>